<evidence type="ECO:0000313" key="4">
    <source>
        <dbReference type="Proteomes" id="UP001620645"/>
    </source>
</evidence>
<dbReference type="PANTHER" id="PTHR35572:SF6">
    <property type="entry name" value="IG-LIKE DOMAIN-CONTAINING PROTEIN"/>
    <property type="match status" value="1"/>
</dbReference>
<protein>
    <recommendedName>
        <fullName evidence="2">Abnormal cell migration protein 18-like fibronectin type I domain-containing protein</fullName>
    </recommendedName>
</protein>
<accession>A0ABD2K3T7</accession>
<feature type="domain" description="Abnormal cell migration protein 18-like fibronectin type I" evidence="2">
    <location>
        <begin position="198"/>
        <end position="267"/>
    </location>
</feature>
<reference evidence="3 4" key="1">
    <citation type="submission" date="2024-10" db="EMBL/GenBank/DDBJ databases">
        <authorList>
            <person name="Kim D."/>
        </authorList>
    </citation>
    <scope>NUCLEOTIDE SEQUENCE [LARGE SCALE GENOMIC DNA]</scope>
    <source>
        <strain evidence="3">Taebaek</strain>
    </source>
</reference>
<feature type="domain" description="Abnormal cell migration protein 18-like fibronectin type I" evidence="2">
    <location>
        <begin position="119"/>
        <end position="190"/>
    </location>
</feature>
<dbReference type="InterPro" id="IPR040282">
    <property type="entry name" value="Mig-18-like"/>
</dbReference>
<dbReference type="InterPro" id="IPR055119">
    <property type="entry name" value="Mig18_Fn1"/>
</dbReference>
<dbReference type="Pfam" id="PF23003">
    <property type="entry name" value="Fn1_2"/>
    <property type="match status" value="2"/>
</dbReference>
<keyword evidence="4" id="KW-1185">Reference proteome</keyword>
<dbReference type="EMBL" id="JBICCN010000054">
    <property type="protein sequence ID" value="KAL3097358.1"/>
    <property type="molecule type" value="Genomic_DNA"/>
</dbReference>
<feature type="chain" id="PRO_5044827203" description="Abnormal cell migration protein 18-like fibronectin type I domain-containing protein" evidence="1">
    <location>
        <begin position="25"/>
        <end position="386"/>
    </location>
</feature>
<dbReference type="Proteomes" id="UP001620645">
    <property type="component" value="Unassembled WGS sequence"/>
</dbReference>
<proteinExistence type="predicted"/>
<dbReference type="PANTHER" id="PTHR35572">
    <property type="entry name" value="PROTEIN CBG04538-RELATED"/>
    <property type="match status" value="1"/>
</dbReference>
<organism evidence="3 4">
    <name type="scientific">Heterodera schachtii</name>
    <name type="common">Sugarbeet cyst nematode worm</name>
    <name type="synonym">Tylenchus schachtii</name>
    <dbReference type="NCBI Taxonomy" id="97005"/>
    <lineage>
        <taxon>Eukaryota</taxon>
        <taxon>Metazoa</taxon>
        <taxon>Ecdysozoa</taxon>
        <taxon>Nematoda</taxon>
        <taxon>Chromadorea</taxon>
        <taxon>Rhabditida</taxon>
        <taxon>Tylenchina</taxon>
        <taxon>Tylenchomorpha</taxon>
        <taxon>Tylenchoidea</taxon>
        <taxon>Heteroderidae</taxon>
        <taxon>Heteroderinae</taxon>
        <taxon>Heterodera</taxon>
    </lineage>
</organism>
<gene>
    <name evidence="3" type="ORF">niasHS_003806</name>
</gene>
<dbReference type="AlphaFoldDB" id="A0ABD2K3T7"/>
<feature type="signal peptide" evidence="1">
    <location>
        <begin position="1"/>
        <end position="24"/>
    </location>
</feature>
<sequence>MSTLFLLLSAFALTAFCLFPPSFAAKDAQQLAEDGKIGQMPPKCLTGLGEQKSKWHDEGEKIEAGSIVYECRGAKMVPIGCLDEFGQQIRLNETTVAKGLLLRCSLSRWATDLQLKIIGCVPKGKANETILVGEKWTEKESQTWWECAAEGTTVRARLGGCVDEPSRSRLRIGESVDRGHTTFECQSKGADAAEMVAVGCVTNGGEHRRIGHQWQDGDFLFYCKRKAAGLCEKSCLGCLLQGRRLYDGDRFRHGRTVFQCEIRPKRHALNPVACVSSNGVERLVNCKWSDRSKDDTFRVKRHCVLREGRAEIDTLGCVFEKDGIARLSLKAGTFSIWREALNASPLAVSCRRALIDGDEWPLLETFPVTEMAERTNGLREDKDPRI</sequence>
<evidence type="ECO:0000259" key="2">
    <source>
        <dbReference type="Pfam" id="PF23003"/>
    </source>
</evidence>
<keyword evidence="1" id="KW-0732">Signal</keyword>
<name>A0ABD2K3T7_HETSC</name>
<comment type="caution">
    <text evidence="3">The sequence shown here is derived from an EMBL/GenBank/DDBJ whole genome shotgun (WGS) entry which is preliminary data.</text>
</comment>
<evidence type="ECO:0000256" key="1">
    <source>
        <dbReference type="SAM" id="SignalP"/>
    </source>
</evidence>
<evidence type="ECO:0000313" key="3">
    <source>
        <dbReference type="EMBL" id="KAL3097358.1"/>
    </source>
</evidence>